<feature type="region of interest" description="Disordered" evidence="1">
    <location>
        <begin position="1"/>
        <end position="25"/>
    </location>
</feature>
<feature type="compositionally biased region" description="Low complexity" evidence="1">
    <location>
        <begin position="273"/>
        <end position="287"/>
    </location>
</feature>
<dbReference type="AlphaFoldDB" id="A0A3D9T2Z1"/>
<keyword evidence="2" id="KW-0812">Transmembrane</keyword>
<evidence type="ECO:0000256" key="1">
    <source>
        <dbReference type="SAM" id="MobiDB-lite"/>
    </source>
</evidence>
<dbReference type="Proteomes" id="UP000256661">
    <property type="component" value="Unassembled WGS sequence"/>
</dbReference>
<comment type="caution">
    <text evidence="3">The sequence shown here is derived from an EMBL/GenBank/DDBJ whole genome shotgun (WGS) entry which is preliminary data.</text>
</comment>
<protein>
    <submittedName>
        <fullName evidence="3">Uncharacterized protein</fullName>
    </submittedName>
</protein>
<feature type="compositionally biased region" description="Basic and acidic residues" evidence="1">
    <location>
        <begin position="155"/>
        <end position="164"/>
    </location>
</feature>
<accession>A0A3D9T2Z1</accession>
<feature type="compositionally biased region" description="Low complexity" evidence="1">
    <location>
        <begin position="15"/>
        <end position="24"/>
    </location>
</feature>
<feature type="compositionally biased region" description="Basic and acidic residues" evidence="1">
    <location>
        <begin position="212"/>
        <end position="224"/>
    </location>
</feature>
<evidence type="ECO:0000313" key="3">
    <source>
        <dbReference type="EMBL" id="REE98191.1"/>
    </source>
</evidence>
<feature type="compositionally biased region" description="Basic and acidic residues" evidence="1">
    <location>
        <begin position="288"/>
        <end position="297"/>
    </location>
</feature>
<sequence>MTERSDVAPDPADPPSGGDTPGSAFWNLTAVRRSDALMEALAARAPLPPTDRTERPERADPAVRLLHALVADVDADTHRPSADRRPRPVPATVITTVPASEPGAESGRGGRHRRPRMIVVIGVMGPLLTGVLATTGVAAAQGGLSDRLSPGPGAGERHTRERETTVGLRVRRGGLRASFASRPVQTAPVADAGPRRSPEPPAEAAPARPRPRSGERLRDRDGEQRLGGVRPHPKDELGPRRAPAPPPGVDDPQSPRSETRPRSVLPFADKGLRVPLLRRVVDRGNGTTRDRGTGNGR</sequence>
<gene>
    <name evidence="3" type="ORF">DFJ69_3675</name>
</gene>
<keyword evidence="2" id="KW-1133">Transmembrane helix</keyword>
<evidence type="ECO:0000256" key="2">
    <source>
        <dbReference type="SAM" id="Phobius"/>
    </source>
</evidence>
<feature type="transmembrane region" description="Helical" evidence="2">
    <location>
        <begin position="118"/>
        <end position="140"/>
    </location>
</feature>
<feature type="region of interest" description="Disordered" evidence="1">
    <location>
        <begin position="142"/>
        <end position="297"/>
    </location>
</feature>
<name>A0A3D9T2Z1_9ACTN</name>
<organism evidence="3 4">
    <name type="scientific">Thermomonospora umbrina</name>
    <dbReference type="NCBI Taxonomy" id="111806"/>
    <lineage>
        <taxon>Bacteria</taxon>
        <taxon>Bacillati</taxon>
        <taxon>Actinomycetota</taxon>
        <taxon>Actinomycetes</taxon>
        <taxon>Streptosporangiales</taxon>
        <taxon>Thermomonosporaceae</taxon>
        <taxon>Thermomonospora</taxon>
    </lineage>
</organism>
<evidence type="ECO:0000313" key="4">
    <source>
        <dbReference type="Proteomes" id="UP000256661"/>
    </source>
</evidence>
<keyword evidence="4" id="KW-1185">Reference proteome</keyword>
<dbReference type="OrthoDB" id="3481878at2"/>
<proteinExistence type="predicted"/>
<dbReference type="EMBL" id="QTTT01000001">
    <property type="protein sequence ID" value="REE98191.1"/>
    <property type="molecule type" value="Genomic_DNA"/>
</dbReference>
<dbReference type="RefSeq" id="WP_116023680.1">
    <property type="nucleotide sequence ID" value="NZ_QTTT01000001.1"/>
</dbReference>
<keyword evidence="2" id="KW-0472">Membrane</keyword>
<reference evidence="3 4" key="1">
    <citation type="submission" date="2018-08" db="EMBL/GenBank/DDBJ databases">
        <title>Sequencing the genomes of 1000 actinobacteria strains.</title>
        <authorList>
            <person name="Klenk H.-P."/>
        </authorList>
    </citation>
    <scope>NUCLEOTIDE SEQUENCE [LARGE SCALE GENOMIC DNA]</scope>
    <source>
        <strain evidence="3 4">DSM 43927</strain>
    </source>
</reference>